<evidence type="ECO:0000313" key="1">
    <source>
        <dbReference type="EMBL" id="RKT71675.1"/>
    </source>
</evidence>
<dbReference type="GO" id="GO:0016301">
    <property type="term" value="F:kinase activity"/>
    <property type="evidence" value="ECO:0007669"/>
    <property type="project" value="UniProtKB-KW"/>
</dbReference>
<gene>
    <name evidence="1" type="ORF">DFJ66_4968</name>
</gene>
<dbReference type="InterPro" id="IPR011856">
    <property type="entry name" value="tRNA_endonuc-like_dom_sf"/>
</dbReference>
<dbReference type="InterPro" id="IPR036890">
    <property type="entry name" value="HATPase_C_sf"/>
</dbReference>
<dbReference type="EMBL" id="RBXR01000001">
    <property type="protein sequence ID" value="RKT71675.1"/>
    <property type="molecule type" value="Genomic_DNA"/>
</dbReference>
<dbReference type="Gene3D" id="3.40.1350.10">
    <property type="match status" value="1"/>
</dbReference>
<dbReference type="Pfam" id="PF13589">
    <property type="entry name" value="HATPase_c_3"/>
    <property type="match status" value="1"/>
</dbReference>
<keyword evidence="1" id="KW-0808">Transferase</keyword>
<keyword evidence="2" id="KW-1185">Reference proteome</keyword>
<dbReference type="RefSeq" id="WP_147459350.1">
    <property type="nucleotide sequence ID" value="NZ_JBIUBA010000001.1"/>
</dbReference>
<keyword evidence="1" id="KW-0418">Kinase</keyword>
<reference evidence="1 2" key="1">
    <citation type="submission" date="2018-10" db="EMBL/GenBank/DDBJ databases">
        <title>Sequencing the genomes of 1000 actinobacteria strains.</title>
        <authorList>
            <person name="Klenk H.-P."/>
        </authorList>
    </citation>
    <scope>NUCLEOTIDE SEQUENCE [LARGE SCALE GENOMIC DNA]</scope>
    <source>
        <strain evidence="1 2">DSM 43911</strain>
    </source>
</reference>
<comment type="caution">
    <text evidence="1">The sequence shown here is derived from an EMBL/GenBank/DDBJ whole genome shotgun (WGS) entry which is preliminary data.</text>
</comment>
<evidence type="ECO:0000313" key="2">
    <source>
        <dbReference type="Proteomes" id="UP000272729"/>
    </source>
</evidence>
<dbReference type="AlphaFoldDB" id="A0A495XEX6"/>
<proteinExistence type="predicted"/>
<sequence length="666" mass="74787">MTAVQVGSRERDFEIKVMGRTLEHLGVQMYKRRDAALAELVANAWDAGATKVEITLPEPGSYDPETSSIVVFDDGGGMDENGIEHDYLVIGRNRRAVGQEEPPGRRVMGRKGIGKLAAFGLARRMQVSTWRAGEAIEFELNAENLKTGAGRVADVPIKAVISPTDSAVLPPSGTRLTLGALKHKTPLDPKELRLNLARRFSRTVLGRMVVVVNGVPVAEPPIDLEHREPATDETTVVLSDGNEVKWWAGFSRTVLPAELQGLTILVRGKTAQVSPFFFGVEHTASGQHGTKYLTGVIEADYLDEGEDDTSDKISTDRQEIDWADDGTTPLRKWGEELVRRLLREHANQRGAAALREVRSDRSLVDRIEMLDPPSIGRVFGFVEKLGGANLPNDKIRTLAETVVQIYEYRHFHDYIEQLDEVAEDPELLVQTLDYMRGWKVVEGRAILEIVKGRIDILDKFHSMIVNDAPETAHAIGLDNMHDLVADYPWLINPEWHVLAEEKRITSQLREWGDRDIDPNDRRRYDFLALAGDGVLVVIEIKRSGHAVTLKDLQQIEGYVVALEEANPNVRGAFVTGDKYALTERTLKEWRSRESIELLVWREVYRRTRSFYEHYRAVLEGNVQDDSFGRKSREVARTRSVLGTGAFRGRDLRRQGLGPQDAEGARE</sequence>
<dbReference type="SUPFAM" id="SSF55874">
    <property type="entry name" value="ATPase domain of HSP90 chaperone/DNA topoisomerase II/histidine kinase"/>
    <property type="match status" value="1"/>
</dbReference>
<name>A0A495XEX6_9PSEU</name>
<accession>A0A495XEX6</accession>
<dbReference type="Proteomes" id="UP000272729">
    <property type="component" value="Unassembled WGS sequence"/>
</dbReference>
<dbReference type="Gene3D" id="3.30.565.10">
    <property type="entry name" value="Histidine kinase-like ATPase, C-terminal domain"/>
    <property type="match status" value="1"/>
</dbReference>
<dbReference type="OrthoDB" id="8765545at2"/>
<organism evidence="1 2">
    <name type="scientific">Saccharothrix variisporea</name>
    <dbReference type="NCBI Taxonomy" id="543527"/>
    <lineage>
        <taxon>Bacteria</taxon>
        <taxon>Bacillati</taxon>
        <taxon>Actinomycetota</taxon>
        <taxon>Actinomycetes</taxon>
        <taxon>Pseudonocardiales</taxon>
        <taxon>Pseudonocardiaceae</taxon>
        <taxon>Saccharothrix</taxon>
    </lineage>
</organism>
<dbReference type="GO" id="GO:0003676">
    <property type="term" value="F:nucleic acid binding"/>
    <property type="evidence" value="ECO:0007669"/>
    <property type="project" value="InterPro"/>
</dbReference>
<protein>
    <submittedName>
        <fullName evidence="1">Histidine kinase/DNA gyrase B/HSP90-like ATPase</fullName>
    </submittedName>
</protein>